<dbReference type="GO" id="GO:0010181">
    <property type="term" value="F:FMN binding"/>
    <property type="evidence" value="ECO:0007669"/>
    <property type="project" value="InterPro"/>
</dbReference>
<dbReference type="InterPro" id="IPR017972">
    <property type="entry name" value="Cyt_P450_CS"/>
</dbReference>
<evidence type="ECO:0000313" key="11">
    <source>
        <dbReference type="Proteomes" id="UP000627934"/>
    </source>
</evidence>
<dbReference type="CDD" id="cd04733">
    <property type="entry name" value="OYE_like_2_FMN"/>
    <property type="match status" value="1"/>
</dbReference>
<reference evidence="10" key="2">
    <citation type="journal article" date="2018" name="DNA Res.">
        <title>Comparative genome and transcriptome analyses reveal adaptations to opportunistic infections in woody plant degrading pathogens of Botryosphaeriaceae.</title>
        <authorList>
            <person name="Yan J.Y."/>
            <person name="Zhao W.S."/>
            <person name="Chen Z."/>
            <person name="Xing Q.K."/>
            <person name="Zhang W."/>
            <person name="Chethana K.W.T."/>
            <person name="Xue M.F."/>
            <person name="Xu J.P."/>
            <person name="Phillips A.J.L."/>
            <person name="Wang Y."/>
            <person name="Liu J.H."/>
            <person name="Liu M."/>
            <person name="Zhou Y."/>
            <person name="Jayawardena R.S."/>
            <person name="Manawasinghe I.S."/>
            <person name="Huang J.B."/>
            <person name="Qiao G.H."/>
            <person name="Fu C.Y."/>
            <person name="Guo F.F."/>
            <person name="Dissanayake A.J."/>
            <person name="Peng Y.L."/>
            <person name="Hyde K.D."/>
            <person name="Li X.H."/>
        </authorList>
    </citation>
    <scope>NUCLEOTIDE SEQUENCE</scope>
    <source>
        <strain evidence="10">CSS-01s</strain>
    </source>
</reference>
<keyword evidence="4 7" id="KW-0479">Metal-binding</keyword>
<dbReference type="InterPro" id="IPR001128">
    <property type="entry name" value="Cyt_P450"/>
</dbReference>
<reference evidence="10" key="1">
    <citation type="submission" date="2016-08" db="EMBL/GenBank/DDBJ databases">
        <authorList>
            <person name="Yan J."/>
        </authorList>
    </citation>
    <scope>NUCLEOTIDE SEQUENCE</scope>
    <source>
        <strain evidence="10">CSS-01s</strain>
    </source>
</reference>
<keyword evidence="2" id="KW-0285">Flavoprotein</keyword>
<dbReference type="Pfam" id="PF00067">
    <property type="entry name" value="p450"/>
    <property type="match status" value="1"/>
</dbReference>
<feature type="domain" description="NADH:flavin oxidoreductase/NADH oxidase N-terminal" evidence="9">
    <location>
        <begin position="544"/>
        <end position="871"/>
    </location>
</feature>
<evidence type="ECO:0000256" key="2">
    <source>
        <dbReference type="ARBA" id="ARBA00022630"/>
    </source>
</evidence>
<dbReference type="InterPro" id="IPR051799">
    <property type="entry name" value="NADH_flavin_oxidoreductase"/>
</dbReference>
<evidence type="ECO:0000256" key="6">
    <source>
        <dbReference type="ARBA" id="ARBA00023004"/>
    </source>
</evidence>
<dbReference type="PRINTS" id="PR00385">
    <property type="entry name" value="P450"/>
</dbReference>
<dbReference type="PANTHER" id="PTHR43656">
    <property type="entry name" value="BINDING OXIDOREDUCTASE, PUTATIVE (AFU_ORTHOLOGUE AFUA_2G08260)-RELATED"/>
    <property type="match status" value="1"/>
</dbReference>
<name>A0A8H7MCS3_9PEZI</name>
<dbReference type="Gene3D" id="3.20.20.70">
    <property type="entry name" value="Aldolase class I"/>
    <property type="match status" value="1"/>
</dbReference>
<comment type="similarity">
    <text evidence="1">Belongs to the NADH:flavin oxidoreductase/NADH oxidase family.</text>
</comment>
<dbReference type="GO" id="GO:0004497">
    <property type="term" value="F:monooxygenase activity"/>
    <property type="evidence" value="ECO:0007669"/>
    <property type="project" value="InterPro"/>
</dbReference>
<keyword evidence="6 7" id="KW-0408">Iron</keyword>
<keyword evidence="5" id="KW-0560">Oxidoreductase</keyword>
<dbReference type="Gene3D" id="1.10.630.10">
    <property type="entry name" value="Cytochrome P450"/>
    <property type="match status" value="1"/>
</dbReference>
<dbReference type="PANTHER" id="PTHR43656:SF5">
    <property type="entry name" value="NADH:FLAVIN OXIDOREDUCTASE_NADH OXIDASE N-TERMINAL DOMAIN-CONTAINING PROTEIN"/>
    <property type="match status" value="1"/>
</dbReference>
<protein>
    <submittedName>
        <fullName evidence="10">Cytochrome p450 3a9 protein</fullName>
    </submittedName>
</protein>
<evidence type="ECO:0000256" key="1">
    <source>
        <dbReference type="ARBA" id="ARBA00005979"/>
    </source>
</evidence>
<dbReference type="SUPFAM" id="SSF51395">
    <property type="entry name" value="FMN-linked oxidoreductases"/>
    <property type="match status" value="1"/>
</dbReference>
<feature type="transmembrane region" description="Helical" evidence="8">
    <location>
        <begin position="23"/>
        <end position="43"/>
    </location>
</feature>
<dbReference type="InterPro" id="IPR013785">
    <property type="entry name" value="Aldolase_TIM"/>
</dbReference>
<keyword evidence="8" id="KW-0472">Membrane</keyword>
<gene>
    <name evidence="10" type="ORF">BFW01_g1795</name>
</gene>
<accession>A0A8H7MCS3</accession>
<dbReference type="Proteomes" id="UP000627934">
    <property type="component" value="Unassembled WGS sequence"/>
</dbReference>
<dbReference type="Pfam" id="PF00724">
    <property type="entry name" value="Oxidored_FMN"/>
    <property type="match status" value="1"/>
</dbReference>
<evidence type="ECO:0000256" key="8">
    <source>
        <dbReference type="SAM" id="Phobius"/>
    </source>
</evidence>
<dbReference type="PROSITE" id="PS00086">
    <property type="entry name" value="CYTOCHROME_P450"/>
    <property type="match status" value="1"/>
</dbReference>
<feature type="binding site" description="axial binding residue" evidence="7">
    <location>
        <position position="464"/>
    </location>
    <ligand>
        <name>heme</name>
        <dbReference type="ChEBI" id="CHEBI:30413"/>
    </ligand>
    <ligandPart>
        <name>Fe</name>
        <dbReference type="ChEBI" id="CHEBI:18248"/>
    </ligandPart>
</feature>
<comment type="cofactor">
    <cofactor evidence="7">
        <name>heme</name>
        <dbReference type="ChEBI" id="CHEBI:30413"/>
    </cofactor>
</comment>
<keyword evidence="8" id="KW-1133">Transmembrane helix</keyword>
<evidence type="ECO:0000313" key="10">
    <source>
        <dbReference type="EMBL" id="KAF9630924.1"/>
    </source>
</evidence>
<keyword evidence="8" id="KW-0812">Transmembrane</keyword>
<keyword evidence="3" id="KW-0288">FMN</keyword>
<evidence type="ECO:0000256" key="3">
    <source>
        <dbReference type="ARBA" id="ARBA00022643"/>
    </source>
</evidence>
<sequence length="952" mass="106105">MVASTISMEDTTSILFNGWKRPAVALILSLLLVNYLVGIWKALRSPLSKIPGPWYAPFTTMHLRYGFATGKIWKVAEKAHRQYGSIVRLGPRQIWIADKTAMQQILSTIDLPKVTMYAEISRDRFAPGLFGEIRPEPHKRLKRFLSPAFTVSYVDKLERYFAKSISDLIAKYEYVLGGKGDGATIDLMDDLHNVALDIMGESSFGRGFGQTNPQKGVEEGADEKAWKMIPHAIFHGMTKRYQNVYVKRFLRSFGIDLKFDWPAEMVKAIDVVVENRASKLEAGRSDVLQHFLEEGARPDTGVRMNTRDIVDQMSELLLAGSETTSGTIACLFLELVQNPDVRAKLLRSLPVLGPEDPVVDGKTVRLDPQYEYLNACIKENLRLHPIASEMGRRTGKEWVNLMGYSLPPGTVVSASYRDLHRNPEFWPEPERFWPERWLDEDRREGAPAPDMAAYYPFSAGKHSCIGINFAWAEMRMVAANMFSRYDFEEVPNQTIDYRQYITMQFKDGSWKVHLKRRQACTMSDPAQHLGQPLSFPISGRTAPNRFLKGAMSERLASWDPHPLSRGVPSRELADLYEVWGRGQIGVLVTGNIMVDPAHPEAVGNASVPLGASESSRRFEAFKDMASAGKRHGSLMIAQISHPGRQCDVRIQPDPVSASDVQLQGTVMGMRFGKPHAAQSEEISRIVRQFQFAATYLEQAGFDGVEVHAAHGYLVAQFLSPTTNRRDDEYSGGSLEGRARLLVEIVRAIRARTSPGFVVGVKLNSVEFQQDGLRPDEARELCAVLDGMGVDFVELSGGTYEATAFAHREESTRAREAFFIEFAALIAPDLRRTRTYLTGGFQTAAGMADALATVDGVGLGRALCHEPFLCRDILGGSTAGVARSLVDGNNVALSNAAALMQMWRLALGKEPWDTSTPEGMSAMLQLLARYRKEFERADFTTPGDFRRTILAVL</sequence>
<dbReference type="InterPro" id="IPR036396">
    <property type="entry name" value="Cyt_P450_sf"/>
</dbReference>
<dbReference type="GO" id="GO:0020037">
    <property type="term" value="F:heme binding"/>
    <property type="evidence" value="ECO:0007669"/>
    <property type="project" value="InterPro"/>
</dbReference>
<dbReference type="GO" id="GO:0005506">
    <property type="term" value="F:iron ion binding"/>
    <property type="evidence" value="ECO:0007669"/>
    <property type="project" value="InterPro"/>
</dbReference>
<comment type="caution">
    <text evidence="10">The sequence shown here is derived from an EMBL/GenBank/DDBJ whole genome shotgun (WGS) entry which is preliminary data.</text>
</comment>
<dbReference type="AlphaFoldDB" id="A0A8H7MCS3"/>
<dbReference type="PRINTS" id="PR00463">
    <property type="entry name" value="EP450I"/>
</dbReference>
<keyword evidence="7" id="KW-0349">Heme</keyword>
<dbReference type="GO" id="GO:0016705">
    <property type="term" value="F:oxidoreductase activity, acting on paired donors, with incorporation or reduction of molecular oxygen"/>
    <property type="evidence" value="ECO:0007669"/>
    <property type="project" value="InterPro"/>
</dbReference>
<organism evidence="10 11">
    <name type="scientific">Lasiodiplodia theobromae</name>
    <dbReference type="NCBI Taxonomy" id="45133"/>
    <lineage>
        <taxon>Eukaryota</taxon>
        <taxon>Fungi</taxon>
        <taxon>Dikarya</taxon>
        <taxon>Ascomycota</taxon>
        <taxon>Pezizomycotina</taxon>
        <taxon>Dothideomycetes</taxon>
        <taxon>Dothideomycetes incertae sedis</taxon>
        <taxon>Botryosphaeriales</taxon>
        <taxon>Botryosphaeriaceae</taxon>
        <taxon>Lasiodiplodia</taxon>
    </lineage>
</organism>
<dbReference type="InterPro" id="IPR001155">
    <property type="entry name" value="OxRdtase_FMN_N"/>
</dbReference>
<dbReference type="InterPro" id="IPR002401">
    <property type="entry name" value="Cyt_P450_E_grp-I"/>
</dbReference>
<evidence type="ECO:0000256" key="5">
    <source>
        <dbReference type="ARBA" id="ARBA00023002"/>
    </source>
</evidence>
<evidence type="ECO:0000256" key="4">
    <source>
        <dbReference type="ARBA" id="ARBA00022723"/>
    </source>
</evidence>
<dbReference type="EMBL" id="MDYX01000046">
    <property type="protein sequence ID" value="KAF9630924.1"/>
    <property type="molecule type" value="Genomic_DNA"/>
</dbReference>
<evidence type="ECO:0000256" key="7">
    <source>
        <dbReference type="PIRSR" id="PIRSR602401-1"/>
    </source>
</evidence>
<proteinExistence type="inferred from homology"/>
<dbReference type="SUPFAM" id="SSF48264">
    <property type="entry name" value="Cytochrome P450"/>
    <property type="match status" value="1"/>
</dbReference>
<evidence type="ECO:0000259" key="9">
    <source>
        <dbReference type="Pfam" id="PF00724"/>
    </source>
</evidence>